<dbReference type="AlphaFoldDB" id="A0A6G0XB74"/>
<feature type="region of interest" description="Disordered" evidence="1">
    <location>
        <begin position="311"/>
        <end position="330"/>
    </location>
</feature>
<evidence type="ECO:0000256" key="1">
    <source>
        <dbReference type="SAM" id="MobiDB-lite"/>
    </source>
</evidence>
<keyword evidence="3" id="KW-1185">Reference proteome</keyword>
<reference evidence="2 3" key="1">
    <citation type="submission" date="2019-07" db="EMBL/GenBank/DDBJ databases">
        <title>Genomics analysis of Aphanomyces spp. identifies a new class of oomycete effector associated with host adaptation.</title>
        <authorList>
            <person name="Gaulin E."/>
        </authorList>
    </citation>
    <scope>NUCLEOTIDE SEQUENCE [LARGE SCALE GENOMIC DNA]</scope>
    <source>
        <strain evidence="2 3">ATCC 201684</strain>
    </source>
</reference>
<dbReference type="EMBL" id="VJMJ01000084">
    <property type="protein sequence ID" value="KAF0737340.1"/>
    <property type="molecule type" value="Genomic_DNA"/>
</dbReference>
<evidence type="ECO:0000313" key="2">
    <source>
        <dbReference type="EMBL" id="KAF0737340.1"/>
    </source>
</evidence>
<dbReference type="VEuPathDB" id="FungiDB:AeMF1_000980"/>
<evidence type="ECO:0000313" key="3">
    <source>
        <dbReference type="Proteomes" id="UP000481153"/>
    </source>
</evidence>
<organism evidence="2 3">
    <name type="scientific">Aphanomyces euteiches</name>
    <dbReference type="NCBI Taxonomy" id="100861"/>
    <lineage>
        <taxon>Eukaryota</taxon>
        <taxon>Sar</taxon>
        <taxon>Stramenopiles</taxon>
        <taxon>Oomycota</taxon>
        <taxon>Saprolegniomycetes</taxon>
        <taxon>Saprolegniales</taxon>
        <taxon>Verrucalvaceae</taxon>
        <taxon>Aphanomyces</taxon>
    </lineage>
</organism>
<feature type="compositionally biased region" description="Basic and acidic residues" evidence="1">
    <location>
        <begin position="319"/>
        <end position="330"/>
    </location>
</feature>
<gene>
    <name evidence="2" type="ORF">Ae201684_006509</name>
</gene>
<comment type="caution">
    <text evidence="2">The sequence shown here is derived from an EMBL/GenBank/DDBJ whole genome shotgun (WGS) entry which is preliminary data.</text>
</comment>
<name>A0A6G0XB74_9STRA</name>
<sequence length="330" mass="37424">MINIAHPKLDRVPRTSFRFLSMNSIFTQCETPDDGPAASPCQPMYTCEVCKISMRSAKKLEDHVNHSPLHRAALNESDPTFKMEVSGKFSKESDRPTSPCRQRLIYDGTKLFWRVNETLELHIYEAINANLVTICGVNVQDKHKLPPLALDLSILQQAITNDTTSTSTSSKRDAIVKYILARVQAVKDSNGALSLYLQKQNGDKYDPTLPEPNLPKHVVSDSEPRRRHTYEEALLIQNEVHGHTRALKTSRQKAEKCHDMVRLSLDAFIDLEASVKSHPKNKNDHLSWLGALNRVRQRTDIEVIKTKLKHGHITSPTKKTVEEAQHPEEK</sequence>
<dbReference type="Proteomes" id="UP000481153">
    <property type="component" value="Unassembled WGS sequence"/>
</dbReference>
<accession>A0A6G0XB74</accession>
<proteinExistence type="predicted"/>
<feature type="region of interest" description="Disordered" evidence="1">
    <location>
        <begin position="206"/>
        <end position="225"/>
    </location>
</feature>
<protein>
    <submittedName>
        <fullName evidence="2">Uncharacterized protein</fullName>
    </submittedName>
</protein>